<proteinExistence type="predicted"/>
<dbReference type="InterPro" id="IPR036397">
    <property type="entry name" value="RNaseH_sf"/>
</dbReference>
<dbReference type="Pfam" id="PF13966">
    <property type="entry name" value="zf-RVT"/>
    <property type="match status" value="1"/>
</dbReference>
<feature type="domain" description="Reverse transcriptase" evidence="1">
    <location>
        <begin position="367"/>
        <end position="646"/>
    </location>
</feature>
<dbReference type="Gene3D" id="3.30.420.10">
    <property type="entry name" value="Ribonuclease H-like superfamily/Ribonuclease H"/>
    <property type="match status" value="1"/>
</dbReference>
<keyword evidence="3" id="KW-1185">Reference proteome</keyword>
<gene>
    <name evidence="2" type="ORF">LLUT_LOCUS7514</name>
</gene>
<evidence type="ECO:0000259" key="1">
    <source>
        <dbReference type="PROSITE" id="PS50878"/>
    </source>
</evidence>
<dbReference type="GO" id="GO:0004523">
    <property type="term" value="F:RNA-DNA hybrid ribonuclease activity"/>
    <property type="evidence" value="ECO:0007669"/>
    <property type="project" value="InterPro"/>
</dbReference>
<dbReference type="InterPro" id="IPR002156">
    <property type="entry name" value="RNaseH_domain"/>
</dbReference>
<dbReference type="SUPFAM" id="SSF56219">
    <property type="entry name" value="DNase I-like"/>
    <property type="match status" value="1"/>
</dbReference>
<dbReference type="PANTHER" id="PTHR33116">
    <property type="entry name" value="REVERSE TRANSCRIPTASE ZINC-BINDING DOMAIN-CONTAINING PROTEIN-RELATED-RELATED"/>
    <property type="match status" value="1"/>
</dbReference>
<dbReference type="PROSITE" id="PS50878">
    <property type="entry name" value="RT_POL"/>
    <property type="match status" value="1"/>
</dbReference>
<dbReference type="InterPro" id="IPR000477">
    <property type="entry name" value="RT_dom"/>
</dbReference>
<dbReference type="CDD" id="cd01650">
    <property type="entry name" value="RT_nLTR_like"/>
    <property type="match status" value="1"/>
</dbReference>
<dbReference type="InterPro" id="IPR043502">
    <property type="entry name" value="DNA/RNA_pol_sf"/>
</dbReference>
<dbReference type="Gene3D" id="3.60.10.10">
    <property type="entry name" value="Endonuclease/exonuclease/phosphatase"/>
    <property type="match status" value="1"/>
</dbReference>
<dbReference type="InterPro" id="IPR036691">
    <property type="entry name" value="Endo/exonu/phosph_ase_sf"/>
</dbReference>
<dbReference type="InterPro" id="IPR012337">
    <property type="entry name" value="RNaseH-like_sf"/>
</dbReference>
<name>A0AAV1WAS4_LUPLU</name>
<organism evidence="2 3">
    <name type="scientific">Lupinus luteus</name>
    <name type="common">European yellow lupine</name>
    <dbReference type="NCBI Taxonomy" id="3873"/>
    <lineage>
        <taxon>Eukaryota</taxon>
        <taxon>Viridiplantae</taxon>
        <taxon>Streptophyta</taxon>
        <taxon>Embryophyta</taxon>
        <taxon>Tracheophyta</taxon>
        <taxon>Spermatophyta</taxon>
        <taxon>Magnoliopsida</taxon>
        <taxon>eudicotyledons</taxon>
        <taxon>Gunneridae</taxon>
        <taxon>Pentapetalae</taxon>
        <taxon>rosids</taxon>
        <taxon>fabids</taxon>
        <taxon>Fabales</taxon>
        <taxon>Fabaceae</taxon>
        <taxon>Papilionoideae</taxon>
        <taxon>50 kb inversion clade</taxon>
        <taxon>genistoids sensu lato</taxon>
        <taxon>core genistoids</taxon>
        <taxon>Genisteae</taxon>
        <taxon>Lupinus</taxon>
    </lineage>
</organism>
<dbReference type="Proteomes" id="UP001497480">
    <property type="component" value="Unassembled WGS sequence"/>
</dbReference>
<dbReference type="Pfam" id="PF00078">
    <property type="entry name" value="RVT_1"/>
    <property type="match status" value="1"/>
</dbReference>
<dbReference type="InterPro" id="IPR026960">
    <property type="entry name" value="RVT-Znf"/>
</dbReference>
<dbReference type="CDD" id="cd06222">
    <property type="entry name" value="RNase_H_like"/>
    <property type="match status" value="1"/>
</dbReference>
<dbReference type="Pfam" id="PF13456">
    <property type="entry name" value="RVT_3"/>
    <property type="match status" value="1"/>
</dbReference>
<dbReference type="InterPro" id="IPR044730">
    <property type="entry name" value="RNase_H-like_dom_plant"/>
</dbReference>
<protein>
    <recommendedName>
        <fullName evidence="1">Reverse transcriptase domain-containing protein</fullName>
    </recommendedName>
</protein>
<evidence type="ECO:0000313" key="3">
    <source>
        <dbReference type="Proteomes" id="UP001497480"/>
    </source>
</evidence>
<dbReference type="SUPFAM" id="SSF53098">
    <property type="entry name" value="Ribonuclease H-like"/>
    <property type="match status" value="1"/>
</dbReference>
<dbReference type="AlphaFoldDB" id="A0AAV1WAS4"/>
<dbReference type="EMBL" id="CAXHTB010000005">
    <property type="protein sequence ID" value="CAL0306454.1"/>
    <property type="molecule type" value="Genomic_DNA"/>
</dbReference>
<accession>A0AAV1WAS4</accession>
<dbReference type="GO" id="GO:0003676">
    <property type="term" value="F:nucleic acid binding"/>
    <property type="evidence" value="ECO:0007669"/>
    <property type="project" value="InterPro"/>
</dbReference>
<comment type="caution">
    <text evidence="2">The sequence shown here is derived from an EMBL/GenBank/DDBJ whole genome shotgun (WGS) entry which is preliminary data.</text>
</comment>
<dbReference type="SUPFAM" id="SSF56672">
    <property type="entry name" value="DNA/RNA polymerases"/>
    <property type="match status" value="1"/>
</dbReference>
<reference evidence="2 3" key="1">
    <citation type="submission" date="2024-03" db="EMBL/GenBank/DDBJ databases">
        <authorList>
            <person name="Martinez-Hernandez J."/>
        </authorList>
    </citation>
    <scope>NUCLEOTIDE SEQUENCE [LARGE SCALE GENOMIC DNA]</scope>
</reference>
<sequence length="1260" mass="142959">MLWNDIQSLMDTHQGSWSCLGDFNVVLGADECRGPRSPARLPSDEFKAFTDSNNLLHLPTTGALYTWTNERRGNALTEKRLDRVLCNDSWIFQWQRVACCTLPRINSDHHPLLFGSSNSNNSRPQQFRFQKMWVSHVDCRRLIRQTWGREVIGCPMYVLSQKLKLLKSDLRIWNKNIFGDVHQRVSLAKANVEAIQNCIQNSDPDTSMQDQEDLAQSELVQALLVEEMYWKEKSRLNWHSYGDRNTSFFHKVAKIKSVTNSISFLKQGARILESQEGIADHVLNHFTELFGSQNNTVPNSLISDVIPQLVTVEDNLMLTSLPSTDEIKGAVFAMNGDGAPGPDGFGGGFFQEFWDIVGEDVCKSVNQFFSQSWLPPTLNSNSIILIPKVQGADKVEYFRPIALANFQFKIITKVMADRLGLIAPKIISTQQRDFVKNRKIQDCICIASEAVNLLHHKSFGGNMAIKLDIKKAFDTLDWNFLLDTLQTFGFNQKFRNWIRIILQSAMLSISVNGQSVGFFSCSRGVRQGDPLSPLLFCIAEDVLSRGISKLASDGKLSPILGPHGLKTPTHVLYADDILIFCKGNKRDLQCLKNLVVNYAQASGQQISSDKCKFYTANDSIRYKARISNLLGFSAGSLPFCYLGVPLFKGRPKKLYLQPIADRILRKLASWKGSSLSIMGRVELVKSIIQSMLLYSFHIYKWPKQLLRSLDSKIRNFIWSGNTEISKMVTVSWSTVCLQQKDGGLGIRSIMGINRAALLKLTWDMITSNHDWAIFYRERFGYNRVASPRYFISSMWSGLRDGWDLVFKNSIWLVGNGLNISFWHDNWMGAALVDFLQILEEFHARLSSKVSNFIIDRKWAIPTELVVSFPHLSTIINSIPISFKDRLVWSNTEDGSLDLKSAFSALHDTNSAASWCSMLWNSFIPPSKSFLVWRISHNKLPTDENLKRRGCSMASRCDLCCTHADSTDHLLLSCSFSIYIWNWLAGLLGICINLNSFHDIFQVCKTKGRNQWNDISLAAIVHTINAIWFCRNQRRFNDKAISLHQATNQIKRSLVLSGNGSNAVVPNSITTFAAIKRLGIQPNFKKAPKYVEVIWQPPIVDWIKANTDGAARGSPGHAGSSAIFRNWKGEFLGAFSVYLQIKSALYAELFAALATVDIAHNNGWLNLWIECDSSMVVGIFNGVISPPWKLQTRWENCRKKLESMNFIISHIFREGNACADKLANYSVNNRTNSWWNILPDFIREELYRNAMKLPNYRFRNL</sequence>
<evidence type="ECO:0000313" key="2">
    <source>
        <dbReference type="EMBL" id="CAL0306454.1"/>
    </source>
</evidence>
<dbReference type="PANTHER" id="PTHR33116:SF80">
    <property type="entry name" value="REVERSE TRANSCRIPTASE ZINC-BINDING DOMAIN-CONTAINING PROTEIN"/>
    <property type="match status" value="1"/>
</dbReference>